<evidence type="ECO:0000313" key="2">
    <source>
        <dbReference type="Proteomes" id="UP000183567"/>
    </source>
</evidence>
<gene>
    <name evidence="1" type="ORF">AZE42_10518</name>
</gene>
<proteinExistence type="predicted"/>
<dbReference type="AlphaFoldDB" id="A0A1J8QHT9"/>
<organism evidence="1 2">
    <name type="scientific">Rhizopogon vesiculosus</name>
    <dbReference type="NCBI Taxonomy" id="180088"/>
    <lineage>
        <taxon>Eukaryota</taxon>
        <taxon>Fungi</taxon>
        <taxon>Dikarya</taxon>
        <taxon>Basidiomycota</taxon>
        <taxon>Agaricomycotina</taxon>
        <taxon>Agaricomycetes</taxon>
        <taxon>Agaricomycetidae</taxon>
        <taxon>Boletales</taxon>
        <taxon>Suillineae</taxon>
        <taxon>Rhizopogonaceae</taxon>
        <taxon>Rhizopogon</taxon>
    </lineage>
</organism>
<comment type="caution">
    <text evidence="1">The sequence shown here is derived from an EMBL/GenBank/DDBJ whole genome shotgun (WGS) entry which is preliminary data.</text>
</comment>
<evidence type="ECO:0000313" key="1">
    <source>
        <dbReference type="EMBL" id="OJA11308.1"/>
    </source>
</evidence>
<dbReference type="EMBL" id="LVVM01005119">
    <property type="protein sequence ID" value="OJA11308.1"/>
    <property type="molecule type" value="Genomic_DNA"/>
</dbReference>
<keyword evidence="2" id="KW-1185">Reference proteome</keyword>
<sequence>MQDHQIVINPSDGSVYQRWLFVRV</sequence>
<name>A0A1J8QHT9_9AGAM</name>
<protein>
    <submittedName>
        <fullName evidence="1">Uncharacterized protein</fullName>
    </submittedName>
</protein>
<accession>A0A1J8QHT9</accession>
<dbReference type="Proteomes" id="UP000183567">
    <property type="component" value="Unassembled WGS sequence"/>
</dbReference>
<reference evidence="1 2" key="1">
    <citation type="submission" date="2016-03" db="EMBL/GenBank/DDBJ databases">
        <title>Comparative genomics of the ectomycorrhizal sister species Rhizopogon vinicolor and Rhizopogon vesiculosus (Basidiomycota: Boletales) reveals a divergence of the mating type B locus.</title>
        <authorList>
            <person name="Mujic A.B."/>
            <person name="Kuo A."/>
            <person name="Tritt A."/>
            <person name="Lipzen A."/>
            <person name="Chen C."/>
            <person name="Johnson J."/>
            <person name="Sharma A."/>
            <person name="Barry K."/>
            <person name="Grigoriev I.V."/>
            <person name="Spatafora J.W."/>
        </authorList>
    </citation>
    <scope>NUCLEOTIDE SEQUENCE [LARGE SCALE GENOMIC DNA]</scope>
    <source>
        <strain evidence="1 2">AM-OR11-056</strain>
    </source>
</reference>